<feature type="chain" id="PRO_5024829298" description="Solute-binding protein family 3/N-terminal domain-containing protein" evidence="2">
    <location>
        <begin position="43"/>
        <end position="295"/>
    </location>
</feature>
<evidence type="ECO:0000256" key="2">
    <source>
        <dbReference type="SAM" id="SignalP"/>
    </source>
</evidence>
<dbReference type="InterPro" id="IPR022448">
    <property type="entry name" value="Quinoprotein_dehydrogenase"/>
</dbReference>
<dbReference type="EMBL" id="CACSAS010000001">
    <property type="protein sequence ID" value="CAA0088772.1"/>
    <property type="molecule type" value="Genomic_DNA"/>
</dbReference>
<dbReference type="NCBIfam" id="TIGR03871">
    <property type="entry name" value="ABC_peri_MoxJ_2"/>
    <property type="match status" value="1"/>
</dbReference>
<feature type="domain" description="Solute-binding protein family 3/N-terminal" evidence="3">
    <location>
        <begin position="52"/>
        <end position="283"/>
    </location>
</feature>
<evidence type="ECO:0000313" key="5">
    <source>
        <dbReference type="Proteomes" id="UP000433050"/>
    </source>
</evidence>
<organism evidence="4 5">
    <name type="scientific">Starkeya nomas</name>
    <dbReference type="NCBI Taxonomy" id="2666134"/>
    <lineage>
        <taxon>Bacteria</taxon>
        <taxon>Pseudomonadati</taxon>
        <taxon>Pseudomonadota</taxon>
        <taxon>Alphaproteobacteria</taxon>
        <taxon>Hyphomicrobiales</taxon>
        <taxon>Xanthobacteraceae</taxon>
        <taxon>Starkeya</taxon>
    </lineage>
</organism>
<keyword evidence="5" id="KW-1185">Reference proteome</keyword>
<dbReference type="Proteomes" id="UP000433050">
    <property type="component" value="Unassembled WGS sequence"/>
</dbReference>
<dbReference type="PANTHER" id="PTHR35936">
    <property type="entry name" value="MEMBRANE-BOUND LYTIC MUREIN TRANSGLYCOSYLASE F"/>
    <property type="match status" value="1"/>
</dbReference>
<dbReference type="Gene3D" id="3.40.190.10">
    <property type="entry name" value="Periplasmic binding protein-like II"/>
    <property type="match status" value="2"/>
</dbReference>
<accession>A0A5S9NGF8</accession>
<evidence type="ECO:0000259" key="3">
    <source>
        <dbReference type="SMART" id="SM00062"/>
    </source>
</evidence>
<gene>
    <name evidence="4" type="ORF">STARVERO_00776</name>
</gene>
<dbReference type="InterPro" id="IPR001638">
    <property type="entry name" value="Solute-binding_3/MltF_N"/>
</dbReference>
<dbReference type="PANTHER" id="PTHR35936:SF17">
    <property type="entry name" value="ARGININE-BINDING EXTRACELLULAR PROTEIN ARTP"/>
    <property type="match status" value="1"/>
</dbReference>
<name>A0A5S9NGF8_9HYPH</name>
<feature type="signal peptide" evidence="2">
    <location>
        <begin position="1"/>
        <end position="42"/>
    </location>
</feature>
<sequence length="295" mass="31593">MAGVRAVAGPSAGLAGRGVAALMPALALALALALAAPTPAAAQVSDLVDRSTLRVCADPANMPFTNEEGQGFENKIAELMAEKLGLPLDYTWFPQATGFYRMTLGAKRCDVVMGYVAGGDPVLNTNPYYRSAWVLVARKDSDLAGVDTLEDPRLKGRRIGVVAGSPPGDLMTRNGLMPMAKPYALMVDRRFESPAEAMIADIDSGDIDAGILWGPIGGYYAKKSQIPLSIVPLVKEKGDPSLVYRITFGIRPGELNWKHQLNEFIKSQQGAIDRILLDYGVPLLDGQDRPIVQAP</sequence>
<dbReference type="SMART" id="SM00062">
    <property type="entry name" value="PBPb"/>
    <property type="match status" value="1"/>
</dbReference>
<reference evidence="4 5" key="1">
    <citation type="submission" date="2019-12" db="EMBL/GenBank/DDBJ databases">
        <authorList>
            <person name="Reyes-Prieto M."/>
        </authorList>
    </citation>
    <scope>NUCLEOTIDE SEQUENCE [LARGE SCALE GENOMIC DNA]</scope>
    <source>
        <strain evidence="4">HF14-78462</strain>
    </source>
</reference>
<proteinExistence type="predicted"/>
<evidence type="ECO:0000256" key="1">
    <source>
        <dbReference type="ARBA" id="ARBA00022729"/>
    </source>
</evidence>
<keyword evidence="1 2" id="KW-0732">Signal</keyword>
<dbReference type="AlphaFoldDB" id="A0A5S9NGF8"/>
<protein>
    <recommendedName>
        <fullName evidence="3">Solute-binding protein family 3/N-terminal domain-containing protein</fullName>
    </recommendedName>
</protein>
<dbReference type="SUPFAM" id="SSF53850">
    <property type="entry name" value="Periplasmic binding protein-like II"/>
    <property type="match status" value="1"/>
</dbReference>
<evidence type="ECO:0000313" key="4">
    <source>
        <dbReference type="EMBL" id="CAA0088772.1"/>
    </source>
</evidence>